<dbReference type="InterPro" id="IPR036291">
    <property type="entry name" value="NAD(P)-bd_dom_sf"/>
</dbReference>
<dbReference type="EMBL" id="CP104694">
    <property type="protein sequence ID" value="UXI70217.1"/>
    <property type="molecule type" value="Genomic_DNA"/>
</dbReference>
<dbReference type="PRINTS" id="PR00081">
    <property type="entry name" value="GDHRDH"/>
</dbReference>
<evidence type="ECO:0000256" key="1">
    <source>
        <dbReference type="ARBA" id="ARBA00006484"/>
    </source>
</evidence>
<dbReference type="InterPro" id="IPR002347">
    <property type="entry name" value="SDR_fam"/>
</dbReference>
<dbReference type="Pfam" id="PF00106">
    <property type="entry name" value="adh_short"/>
    <property type="match status" value="1"/>
</dbReference>
<reference evidence="4" key="1">
    <citation type="submission" date="2022-09" db="EMBL/GenBank/DDBJ databases">
        <title>Tahibacter sp. nov., isolated from a fresh water.</title>
        <authorList>
            <person name="Baek J.H."/>
            <person name="Lee J.K."/>
            <person name="Kim J.M."/>
            <person name="Jeon C.O."/>
        </authorList>
    </citation>
    <scope>NUCLEOTIDE SEQUENCE</scope>
    <source>
        <strain evidence="4">W38</strain>
    </source>
</reference>
<evidence type="ECO:0000256" key="2">
    <source>
        <dbReference type="ARBA" id="ARBA00023002"/>
    </source>
</evidence>
<keyword evidence="2" id="KW-0560">Oxidoreductase</keyword>
<comment type="similarity">
    <text evidence="1 3">Belongs to the short-chain dehydrogenases/reductases (SDR) family.</text>
</comment>
<dbReference type="Gene3D" id="3.40.50.720">
    <property type="entry name" value="NAD(P)-binding Rossmann-like Domain"/>
    <property type="match status" value="1"/>
</dbReference>
<name>A0ABY6BKC0_9GAMM</name>
<organism evidence="4 5">
    <name type="scientific">Tahibacter amnicola</name>
    <dbReference type="NCBI Taxonomy" id="2976241"/>
    <lineage>
        <taxon>Bacteria</taxon>
        <taxon>Pseudomonadati</taxon>
        <taxon>Pseudomonadota</taxon>
        <taxon>Gammaproteobacteria</taxon>
        <taxon>Lysobacterales</taxon>
        <taxon>Rhodanobacteraceae</taxon>
        <taxon>Tahibacter</taxon>
    </lineage>
</organism>
<evidence type="ECO:0000313" key="4">
    <source>
        <dbReference type="EMBL" id="UXI70217.1"/>
    </source>
</evidence>
<accession>A0ABY6BKC0</accession>
<dbReference type="RefSeq" id="WP_261697168.1">
    <property type="nucleotide sequence ID" value="NZ_CP104694.1"/>
</dbReference>
<sequence>MKAIVVGASSGIGRAVALELSRRGFALGLMARRKALLEALCEQLPEGTHVQETDVRESGQAMDDLAALIERMGPVDVIVLAAGVGDINRPLEWRVEREGLLTNVLGFAALANVAIHHFEARRQGHLVGISSIAALRGGGSAPAYNASKAFISNYLQGLRQRVTQRKLPITVTEIQPGYVDTAMVKGDAVFWMATPEVAARQIVDAIVRRKPHAYVTRRWRLFAWLLKLTPDFIYRRM</sequence>
<dbReference type="PANTHER" id="PTHR44196:SF3">
    <property type="entry name" value="SHORT CHAIN DEHYDROGENASE FAMILY PROTEIN"/>
    <property type="match status" value="1"/>
</dbReference>
<dbReference type="PROSITE" id="PS00061">
    <property type="entry name" value="ADH_SHORT"/>
    <property type="match status" value="1"/>
</dbReference>
<dbReference type="InterPro" id="IPR020904">
    <property type="entry name" value="Sc_DH/Rdtase_CS"/>
</dbReference>
<dbReference type="PANTHER" id="PTHR44196">
    <property type="entry name" value="DEHYDROGENASE/REDUCTASE SDR FAMILY MEMBER 7B"/>
    <property type="match status" value="1"/>
</dbReference>
<keyword evidence="5" id="KW-1185">Reference proteome</keyword>
<proteinExistence type="inferred from homology"/>
<protein>
    <submittedName>
        <fullName evidence="4">SDR family NAD(P)-dependent oxidoreductase</fullName>
    </submittedName>
</protein>
<dbReference type="Proteomes" id="UP001064632">
    <property type="component" value="Chromosome"/>
</dbReference>
<dbReference type="SUPFAM" id="SSF51735">
    <property type="entry name" value="NAD(P)-binding Rossmann-fold domains"/>
    <property type="match status" value="1"/>
</dbReference>
<dbReference type="PRINTS" id="PR00080">
    <property type="entry name" value="SDRFAMILY"/>
</dbReference>
<gene>
    <name evidence="4" type="ORF">N4264_11460</name>
</gene>
<evidence type="ECO:0000256" key="3">
    <source>
        <dbReference type="RuleBase" id="RU000363"/>
    </source>
</evidence>
<evidence type="ECO:0000313" key="5">
    <source>
        <dbReference type="Proteomes" id="UP001064632"/>
    </source>
</evidence>